<dbReference type="HAMAP" id="MF_02019">
    <property type="entry name" value="MurF"/>
    <property type="match status" value="1"/>
</dbReference>
<dbReference type="EC" id="6.3.2.10" evidence="10 11"/>
<feature type="domain" description="Mur ligase N-terminal catalytic" evidence="12">
    <location>
        <begin position="30"/>
        <end position="74"/>
    </location>
</feature>
<dbReference type="SUPFAM" id="SSF53623">
    <property type="entry name" value="MurD-like peptide ligases, catalytic domain"/>
    <property type="match status" value="1"/>
</dbReference>
<dbReference type="Pfam" id="PF01225">
    <property type="entry name" value="Mur_ligase"/>
    <property type="match status" value="1"/>
</dbReference>
<dbReference type="Gene3D" id="3.90.190.20">
    <property type="entry name" value="Mur ligase, C-terminal domain"/>
    <property type="match status" value="1"/>
</dbReference>
<organism evidence="15 16">
    <name type="scientific">Kibdelosporangium aridum</name>
    <dbReference type="NCBI Taxonomy" id="2030"/>
    <lineage>
        <taxon>Bacteria</taxon>
        <taxon>Bacillati</taxon>
        <taxon>Actinomycetota</taxon>
        <taxon>Actinomycetes</taxon>
        <taxon>Pseudonocardiales</taxon>
        <taxon>Pseudonocardiaceae</taxon>
        <taxon>Kibdelosporangium</taxon>
    </lineage>
</organism>
<reference evidence="15 16" key="1">
    <citation type="submission" date="2018-05" db="EMBL/GenBank/DDBJ databases">
        <title>Evolution of GPA BGCs.</title>
        <authorList>
            <person name="Waglechner N."/>
            <person name="Wright G.D."/>
        </authorList>
    </citation>
    <scope>NUCLEOTIDE SEQUENCE [LARGE SCALE GENOMIC DNA]</scope>
    <source>
        <strain evidence="15 16">A82846</strain>
    </source>
</reference>
<dbReference type="InterPro" id="IPR051046">
    <property type="entry name" value="MurCDEF_CellWall_CoF430Synth"/>
</dbReference>
<feature type="domain" description="Mur ligase central" evidence="14">
    <location>
        <begin position="129"/>
        <end position="319"/>
    </location>
</feature>
<evidence type="ECO:0000313" key="16">
    <source>
        <dbReference type="Proteomes" id="UP000287547"/>
    </source>
</evidence>
<dbReference type="AlphaFoldDB" id="A0A428YQR4"/>
<keyword evidence="7 10" id="KW-0573">Peptidoglycan synthesis</keyword>
<evidence type="ECO:0000256" key="10">
    <source>
        <dbReference type="HAMAP-Rule" id="MF_02019"/>
    </source>
</evidence>
<comment type="similarity">
    <text evidence="10">Belongs to the MurCDEF family. MurF subfamily.</text>
</comment>
<evidence type="ECO:0000256" key="2">
    <source>
        <dbReference type="ARBA" id="ARBA00022598"/>
    </source>
</evidence>
<evidence type="ECO:0000256" key="3">
    <source>
        <dbReference type="ARBA" id="ARBA00022618"/>
    </source>
</evidence>
<dbReference type="InterPro" id="IPR004101">
    <property type="entry name" value="Mur_ligase_C"/>
</dbReference>
<dbReference type="UniPathway" id="UPA00219"/>
<feature type="domain" description="Mur ligase C-terminal" evidence="13">
    <location>
        <begin position="342"/>
        <end position="468"/>
    </location>
</feature>
<dbReference type="SUPFAM" id="SSF63418">
    <property type="entry name" value="MurE/MurF N-terminal domain"/>
    <property type="match status" value="1"/>
</dbReference>
<dbReference type="GO" id="GO:0047480">
    <property type="term" value="F:UDP-N-acetylmuramoyl-tripeptide-D-alanyl-D-alanine ligase activity"/>
    <property type="evidence" value="ECO:0007669"/>
    <property type="project" value="UniProtKB-UniRule"/>
</dbReference>
<evidence type="ECO:0000256" key="6">
    <source>
        <dbReference type="ARBA" id="ARBA00022960"/>
    </source>
</evidence>
<evidence type="ECO:0000259" key="13">
    <source>
        <dbReference type="Pfam" id="PF02875"/>
    </source>
</evidence>
<dbReference type="NCBIfam" id="TIGR01143">
    <property type="entry name" value="murF"/>
    <property type="match status" value="1"/>
</dbReference>
<dbReference type="RefSeq" id="WP_051795065.1">
    <property type="nucleotide sequence ID" value="NZ_QHKI01000064.1"/>
</dbReference>
<evidence type="ECO:0000259" key="12">
    <source>
        <dbReference type="Pfam" id="PF01225"/>
    </source>
</evidence>
<dbReference type="Gene3D" id="3.40.1390.10">
    <property type="entry name" value="MurE/MurF, N-terminal domain"/>
    <property type="match status" value="1"/>
</dbReference>
<dbReference type="InterPro" id="IPR000713">
    <property type="entry name" value="Mur_ligase_N"/>
</dbReference>
<dbReference type="PANTHER" id="PTHR43024">
    <property type="entry name" value="UDP-N-ACETYLMURAMOYL-TRIPEPTIDE--D-ALANYL-D-ALANINE LIGASE"/>
    <property type="match status" value="1"/>
</dbReference>
<dbReference type="GO" id="GO:0071555">
    <property type="term" value="P:cell wall organization"/>
    <property type="evidence" value="ECO:0007669"/>
    <property type="project" value="UniProtKB-KW"/>
</dbReference>
<dbReference type="Pfam" id="PF02875">
    <property type="entry name" value="Mur_ligase_C"/>
    <property type="match status" value="1"/>
</dbReference>
<dbReference type="InterPro" id="IPR005863">
    <property type="entry name" value="UDP-N-AcMur_synth"/>
</dbReference>
<evidence type="ECO:0000256" key="7">
    <source>
        <dbReference type="ARBA" id="ARBA00022984"/>
    </source>
</evidence>
<proteinExistence type="inferred from homology"/>
<dbReference type="GO" id="GO:0005737">
    <property type="term" value="C:cytoplasm"/>
    <property type="evidence" value="ECO:0007669"/>
    <property type="project" value="UniProtKB-SubCell"/>
</dbReference>
<gene>
    <name evidence="10" type="primary">murF</name>
    <name evidence="15" type="ORF">DMH04_44160</name>
</gene>
<sequence>MIPLDLNAIAAAVGGRLHRADGSQKVHGTVEFDSRKVGPGSLFVALPGQHSDGHQFAEQAVARGAVAVLAARELAAPTVVVPFVDSYVPTDALVLAGDNDGSGAAVLAALAKLARHVIGLVPDCAVVGVTGSVGKTSTKNLIGHLLARLGPTIASPRSFNNELGQPWTVLRVEQGTKHLVLELGTRGVGHLAALCATAPPRIGVVLNVGDAHLGNMGSLEVIASAKGELVEALPDAAAGGVAVLNADDARVAAMAARTSARVVLTSRTTDAHVRATDIELDSQARPRFTLSGASGSARVMLPTHGEHQIDNALAAAAVALELGATIDEVAAGLQADFPTPPHRMAVHQTPDGFTFVDDARNVSSGSVLAALRTLSAMARPGNARKWAVLGTTEEPGFASDDRHGPWGRLAAEFADRVVVVGQAAGDIHAAAAGVGNGVLTKLVPDVPAAIALLRDELCAGDVVLLKGSSKAALWRIAEAFLPDDVPRTGHDSDYDVVLP</sequence>
<evidence type="ECO:0000256" key="5">
    <source>
        <dbReference type="ARBA" id="ARBA00022840"/>
    </source>
</evidence>
<dbReference type="Pfam" id="PF08245">
    <property type="entry name" value="Mur_ligase_M"/>
    <property type="match status" value="1"/>
</dbReference>
<dbReference type="Gene3D" id="3.40.1190.10">
    <property type="entry name" value="Mur-like, catalytic domain"/>
    <property type="match status" value="1"/>
</dbReference>
<dbReference type="GO" id="GO:0009252">
    <property type="term" value="P:peptidoglycan biosynthetic process"/>
    <property type="evidence" value="ECO:0007669"/>
    <property type="project" value="UniProtKB-UniRule"/>
</dbReference>
<evidence type="ECO:0000256" key="8">
    <source>
        <dbReference type="ARBA" id="ARBA00023306"/>
    </source>
</evidence>
<evidence type="ECO:0000313" key="15">
    <source>
        <dbReference type="EMBL" id="RSM70805.1"/>
    </source>
</evidence>
<dbReference type="InterPro" id="IPR036615">
    <property type="entry name" value="Mur_ligase_C_dom_sf"/>
</dbReference>
<dbReference type="GO" id="GO:0005524">
    <property type="term" value="F:ATP binding"/>
    <property type="evidence" value="ECO:0007669"/>
    <property type="project" value="UniProtKB-UniRule"/>
</dbReference>
<dbReference type="GO" id="GO:0008766">
    <property type="term" value="F:UDP-N-acetylmuramoylalanyl-D-glutamyl-2,6-diaminopimelate-D-alanyl-D-alanine ligase activity"/>
    <property type="evidence" value="ECO:0007669"/>
    <property type="project" value="RHEA"/>
</dbReference>
<dbReference type="SUPFAM" id="SSF53244">
    <property type="entry name" value="MurD-like peptide ligases, peptide-binding domain"/>
    <property type="match status" value="1"/>
</dbReference>
<keyword evidence="3 10" id="KW-0132">Cell division</keyword>
<feature type="binding site" evidence="10">
    <location>
        <begin position="131"/>
        <end position="137"/>
    </location>
    <ligand>
        <name>ATP</name>
        <dbReference type="ChEBI" id="CHEBI:30616"/>
    </ligand>
</feature>
<dbReference type="InterPro" id="IPR036565">
    <property type="entry name" value="Mur-like_cat_sf"/>
</dbReference>
<evidence type="ECO:0000256" key="11">
    <source>
        <dbReference type="RuleBase" id="RU004136"/>
    </source>
</evidence>
<dbReference type="InterPro" id="IPR035911">
    <property type="entry name" value="MurE/MurF_N"/>
</dbReference>
<keyword evidence="4 10" id="KW-0547">Nucleotide-binding</keyword>
<dbReference type="GO" id="GO:0008360">
    <property type="term" value="P:regulation of cell shape"/>
    <property type="evidence" value="ECO:0007669"/>
    <property type="project" value="UniProtKB-KW"/>
</dbReference>
<dbReference type="PANTHER" id="PTHR43024:SF1">
    <property type="entry name" value="UDP-N-ACETYLMURAMOYL-TRIPEPTIDE--D-ALANYL-D-ALANINE LIGASE"/>
    <property type="match status" value="1"/>
</dbReference>
<comment type="subcellular location">
    <subcellularLocation>
        <location evidence="10 11">Cytoplasm</location>
    </subcellularLocation>
</comment>
<evidence type="ECO:0000256" key="1">
    <source>
        <dbReference type="ARBA" id="ARBA00022490"/>
    </source>
</evidence>
<name>A0A428YQR4_KIBAR</name>
<dbReference type="EMBL" id="QHKI01000064">
    <property type="protein sequence ID" value="RSM70805.1"/>
    <property type="molecule type" value="Genomic_DNA"/>
</dbReference>
<dbReference type="OrthoDB" id="9800958at2"/>
<keyword evidence="5 10" id="KW-0067">ATP-binding</keyword>
<dbReference type="GO" id="GO:0051301">
    <property type="term" value="P:cell division"/>
    <property type="evidence" value="ECO:0007669"/>
    <property type="project" value="UniProtKB-KW"/>
</dbReference>
<dbReference type="Proteomes" id="UP000287547">
    <property type="component" value="Unassembled WGS sequence"/>
</dbReference>
<dbReference type="InterPro" id="IPR013221">
    <property type="entry name" value="Mur_ligase_cen"/>
</dbReference>
<comment type="function">
    <text evidence="10 11">Involved in cell wall formation. Catalyzes the final step in the synthesis of UDP-N-acetylmuramoyl-pentapeptide, the precursor of murein.</text>
</comment>
<protein>
    <recommendedName>
        <fullName evidence="10 11">UDP-N-acetylmuramoyl-tripeptide--D-alanyl-D-alanine ligase</fullName>
        <ecNumber evidence="10 11">6.3.2.10</ecNumber>
    </recommendedName>
    <alternativeName>
        <fullName evidence="10">D-alanyl-D-alanine-adding enzyme</fullName>
    </alternativeName>
</protein>
<comment type="pathway">
    <text evidence="10 11">Cell wall biogenesis; peptidoglycan biosynthesis.</text>
</comment>
<comment type="catalytic activity">
    <reaction evidence="10 11">
        <text>D-alanyl-D-alanine + UDP-N-acetyl-alpha-D-muramoyl-L-alanyl-gamma-D-glutamyl-meso-2,6-diaminopimelate + ATP = UDP-N-acetyl-alpha-D-muramoyl-L-alanyl-gamma-D-glutamyl-meso-2,6-diaminopimeloyl-D-alanyl-D-alanine + ADP + phosphate + H(+)</text>
        <dbReference type="Rhea" id="RHEA:28374"/>
        <dbReference type="ChEBI" id="CHEBI:15378"/>
        <dbReference type="ChEBI" id="CHEBI:30616"/>
        <dbReference type="ChEBI" id="CHEBI:43474"/>
        <dbReference type="ChEBI" id="CHEBI:57822"/>
        <dbReference type="ChEBI" id="CHEBI:61386"/>
        <dbReference type="ChEBI" id="CHEBI:83905"/>
        <dbReference type="ChEBI" id="CHEBI:456216"/>
        <dbReference type="EC" id="6.3.2.10"/>
    </reaction>
</comment>
<keyword evidence="8 10" id="KW-0131">Cell cycle</keyword>
<evidence type="ECO:0000256" key="4">
    <source>
        <dbReference type="ARBA" id="ARBA00022741"/>
    </source>
</evidence>
<comment type="caution">
    <text evidence="15">The sequence shown here is derived from an EMBL/GenBank/DDBJ whole genome shotgun (WGS) entry which is preliminary data.</text>
</comment>
<keyword evidence="9 10" id="KW-0961">Cell wall biogenesis/degradation</keyword>
<keyword evidence="2 10" id="KW-0436">Ligase</keyword>
<keyword evidence="1 10" id="KW-0963">Cytoplasm</keyword>
<evidence type="ECO:0000259" key="14">
    <source>
        <dbReference type="Pfam" id="PF08245"/>
    </source>
</evidence>
<accession>A0A428YQR4</accession>
<keyword evidence="6 10" id="KW-0133">Cell shape</keyword>
<evidence type="ECO:0000256" key="9">
    <source>
        <dbReference type="ARBA" id="ARBA00023316"/>
    </source>
</evidence>